<dbReference type="EMBL" id="CADCWF010000276">
    <property type="protein sequence ID" value="CAA9573562.1"/>
    <property type="molecule type" value="Genomic_DNA"/>
</dbReference>
<sequence>MRSTERSPVASPTPTATAPKVRTSTEVPSVWTTAELPVAGSVGSSTHRHAPAVGCLVMDAPSRAVTEPKFRPDPAPGRTAAVVASGIQGRRVVHPSFCC</sequence>
<evidence type="ECO:0000256" key="1">
    <source>
        <dbReference type="SAM" id="MobiDB-lite"/>
    </source>
</evidence>
<proteinExistence type="predicted"/>
<gene>
    <name evidence="2" type="ORF">AVDCRST_MAG59-3838</name>
</gene>
<organism evidence="2">
    <name type="scientific">uncultured Thermomicrobiales bacterium</name>
    <dbReference type="NCBI Taxonomy" id="1645740"/>
    <lineage>
        <taxon>Bacteria</taxon>
        <taxon>Pseudomonadati</taxon>
        <taxon>Thermomicrobiota</taxon>
        <taxon>Thermomicrobia</taxon>
        <taxon>Thermomicrobiales</taxon>
        <taxon>environmental samples</taxon>
    </lineage>
</organism>
<accession>A0A6J4VAQ6</accession>
<name>A0A6J4VAQ6_9BACT</name>
<feature type="region of interest" description="Disordered" evidence="1">
    <location>
        <begin position="1"/>
        <end position="27"/>
    </location>
</feature>
<protein>
    <submittedName>
        <fullName evidence="2">Uncharacterized protein</fullName>
    </submittedName>
</protein>
<feature type="compositionally biased region" description="Low complexity" evidence="1">
    <location>
        <begin position="10"/>
        <end position="19"/>
    </location>
</feature>
<dbReference type="AlphaFoldDB" id="A0A6J4VAQ6"/>
<reference evidence="2" key="1">
    <citation type="submission" date="2020-02" db="EMBL/GenBank/DDBJ databases">
        <authorList>
            <person name="Meier V. D."/>
        </authorList>
    </citation>
    <scope>NUCLEOTIDE SEQUENCE</scope>
    <source>
        <strain evidence="2">AVDCRST_MAG59</strain>
    </source>
</reference>
<evidence type="ECO:0000313" key="2">
    <source>
        <dbReference type="EMBL" id="CAA9573562.1"/>
    </source>
</evidence>